<sequence>MKTKVCTKCGIEKPLDQFAKNSNKPDGLSPQCKECKHKYYEEYYKKHKNEIYKKHRSYKKFLTQYMRQLKSNGCIICGEKDQACLDFHHLHDKSFNIGNQCRDKGVASIKNEVDKCVVLCANCHRKLHFYNLTID</sequence>
<name>A0A8S5RJW1_9VIRU</name>
<keyword evidence="1" id="KW-0808">Transferase</keyword>
<protein>
    <submittedName>
        <fullName evidence="1">INTRON TRANSFERASE</fullName>
    </submittedName>
</protein>
<organism evidence="1">
    <name type="scientific">virus sp. ctBM815</name>
    <dbReference type="NCBI Taxonomy" id="2825806"/>
    <lineage>
        <taxon>Viruses</taxon>
    </lineage>
</organism>
<reference evidence="1" key="1">
    <citation type="journal article" date="2021" name="Proc. Natl. Acad. Sci. U.S.A.">
        <title>A Catalog of Tens of Thousands of Viruses from Human Metagenomes Reveals Hidden Associations with Chronic Diseases.</title>
        <authorList>
            <person name="Tisza M.J."/>
            <person name="Buck C.B."/>
        </authorList>
    </citation>
    <scope>NUCLEOTIDE SEQUENCE</scope>
    <source>
        <strain evidence="1">CtBM815</strain>
    </source>
</reference>
<dbReference type="GO" id="GO:0016740">
    <property type="term" value="F:transferase activity"/>
    <property type="evidence" value="ECO:0007669"/>
    <property type="project" value="UniProtKB-KW"/>
</dbReference>
<proteinExistence type="predicted"/>
<dbReference type="EMBL" id="BK059109">
    <property type="protein sequence ID" value="DAE31467.1"/>
    <property type="molecule type" value="Genomic_DNA"/>
</dbReference>
<accession>A0A8S5RJW1</accession>
<evidence type="ECO:0000313" key="1">
    <source>
        <dbReference type="EMBL" id="DAE31467.1"/>
    </source>
</evidence>